<sequence>MAAAAPHVTFHLDFIDLFRSFSMIETCDGGYPRGTISFLSSGTPGLQVMSKKTSDLTHSLSIPGLRLIGSPGNPSCIIDHLEDGLCDAAHLVDVRGDDKDKDVDDLQNGLFLCKLIPPSWGFLPVSNVYMTSNDIDNIPPANSSLIPHDLELPMSALELYTSAIPDGSLVYIASHDWVPNLLADAIFAEVMCRSWGLPGFVENMVPDWSI</sequence>
<dbReference type="EMBL" id="JABBWG010000007">
    <property type="protein sequence ID" value="KAG1820810.1"/>
    <property type="molecule type" value="Genomic_DNA"/>
</dbReference>
<dbReference type="RefSeq" id="XP_041195877.1">
    <property type="nucleotide sequence ID" value="XM_041342380.1"/>
</dbReference>
<accession>A0A9P7EH01</accession>
<dbReference type="Proteomes" id="UP000807769">
    <property type="component" value="Unassembled WGS sequence"/>
</dbReference>
<dbReference type="GeneID" id="64636396"/>
<evidence type="ECO:0000313" key="1">
    <source>
        <dbReference type="EMBL" id="KAG1820810.1"/>
    </source>
</evidence>
<organism evidence="1 2">
    <name type="scientific">Suillus subaureus</name>
    <dbReference type="NCBI Taxonomy" id="48587"/>
    <lineage>
        <taxon>Eukaryota</taxon>
        <taxon>Fungi</taxon>
        <taxon>Dikarya</taxon>
        <taxon>Basidiomycota</taxon>
        <taxon>Agaricomycotina</taxon>
        <taxon>Agaricomycetes</taxon>
        <taxon>Agaricomycetidae</taxon>
        <taxon>Boletales</taxon>
        <taxon>Suillineae</taxon>
        <taxon>Suillaceae</taxon>
        <taxon>Suillus</taxon>
    </lineage>
</organism>
<proteinExistence type="predicted"/>
<name>A0A9P7EH01_9AGAM</name>
<protein>
    <submittedName>
        <fullName evidence="1">Uncharacterized protein</fullName>
    </submittedName>
</protein>
<comment type="caution">
    <text evidence="1">The sequence shown here is derived from an EMBL/GenBank/DDBJ whole genome shotgun (WGS) entry which is preliminary data.</text>
</comment>
<gene>
    <name evidence="1" type="ORF">BJ212DRAFT_1585910</name>
</gene>
<dbReference type="OrthoDB" id="2660728at2759"/>
<keyword evidence="2" id="KW-1185">Reference proteome</keyword>
<dbReference type="AlphaFoldDB" id="A0A9P7EH01"/>
<reference evidence="1" key="1">
    <citation type="journal article" date="2020" name="New Phytol.">
        <title>Comparative genomics reveals dynamic genome evolution in host specialist ectomycorrhizal fungi.</title>
        <authorList>
            <person name="Lofgren L.A."/>
            <person name="Nguyen N.H."/>
            <person name="Vilgalys R."/>
            <person name="Ruytinx J."/>
            <person name="Liao H.L."/>
            <person name="Branco S."/>
            <person name="Kuo A."/>
            <person name="LaButti K."/>
            <person name="Lipzen A."/>
            <person name="Andreopoulos W."/>
            <person name="Pangilinan J."/>
            <person name="Riley R."/>
            <person name="Hundley H."/>
            <person name="Na H."/>
            <person name="Barry K."/>
            <person name="Grigoriev I.V."/>
            <person name="Stajich J.E."/>
            <person name="Kennedy P.G."/>
        </authorList>
    </citation>
    <scope>NUCLEOTIDE SEQUENCE</scope>
    <source>
        <strain evidence="1">MN1</strain>
    </source>
</reference>
<evidence type="ECO:0000313" key="2">
    <source>
        <dbReference type="Proteomes" id="UP000807769"/>
    </source>
</evidence>